<feature type="region of interest" description="Disordered" evidence="1">
    <location>
        <begin position="308"/>
        <end position="334"/>
    </location>
</feature>
<feature type="region of interest" description="Disordered" evidence="1">
    <location>
        <begin position="161"/>
        <end position="199"/>
    </location>
</feature>
<accession>A0A1W0WV53</accession>
<protein>
    <submittedName>
        <fullName evidence="2">Uncharacterized protein</fullName>
    </submittedName>
</protein>
<gene>
    <name evidence="2" type="ORF">BV898_06926</name>
</gene>
<evidence type="ECO:0000256" key="1">
    <source>
        <dbReference type="SAM" id="MobiDB-lite"/>
    </source>
</evidence>
<dbReference type="Proteomes" id="UP000192578">
    <property type="component" value="Unassembled WGS sequence"/>
</dbReference>
<dbReference type="AlphaFoldDB" id="A0A1W0WV53"/>
<feature type="compositionally biased region" description="Basic and acidic residues" evidence="1">
    <location>
        <begin position="308"/>
        <end position="317"/>
    </location>
</feature>
<comment type="caution">
    <text evidence="2">The sequence shown here is derived from an EMBL/GenBank/DDBJ whole genome shotgun (WGS) entry which is preliminary data.</text>
</comment>
<name>A0A1W0WV53_HYPEX</name>
<dbReference type="EMBL" id="MTYJ01000043">
    <property type="protein sequence ID" value="OQV19074.1"/>
    <property type="molecule type" value="Genomic_DNA"/>
</dbReference>
<keyword evidence="3" id="KW-1185">Reference proteome</keyword>
<organism evidence="2 3">
    <name type="scientific">Hypsibius exemplaris</name>
    <name type="common">Freshwater tardigrade</name>
    <dbReference type="NCBI Taxonomy" id="2072580"/>
    <lineage>
        <taxon>Eukaryota</taxon>
        <taxon>Metazoa</taxon>
        <taxon>Ecdysozoa</taxon>
        <taxon>Tardigrada</taxon>
        <taxon>Eutardigrada</taxon>
        <taxon>Parachela</taxon>
        <taxon>Hypsibioidea</taxon>
        <taxon>Hypsibiidae</taxon>
        <taxon>Hypsibius</taxon>
    </lineage>
</organism>
<evidence type="ECO:0000313" key="2">
    <source>
        <dbReference type="EMBL" id="OQV19074.1"/>
    </source>
</evidence>
<proteinExistence type="predicted"/>
<evidence type="ECO:0000313" key="3">
    <source>
        <dbReference type="Proteomes" id="UP000192578"/>
    </source>
</evidence>
<sequence>MEKFYPSRELIQEVEMCGPYGEKSAFRVRNIKRTSEIEDHPEVRLPRDLAVLSSMVNKRHCWTRTLTTLRHVLAETGDSIATDQSNNQSRGVRAVTCIIRRIPNWNLDVLRHTYHRQANWQMCRNVLCVSSTLFPAHSRTVWTRATASGKKNRVSSLLALTERALRPESPEEPQDPTDKPEAKQPMRGSSRIVKFQRSPRRAKVSSRAAQLVRAMQRGIVHEVGVVTRFPYPRWFPKTERPVTGTSRSRMSGGTKQRARNLEVDHDFYLAESDWTDEEDCEEIEPQDEEPKWRATEWTFEELMKVSEARRAEREEKHSSRRTPGQRGKISNSSSFVSAIEESSFDFCSSALSSDFESVE</sequence>
<reference evidence="3" key="1">
    <citation type="submission" date="2017-01" db="EMBL/GenBank/DDBJ databases">
        <title>Comparative genomics of anhydrobiosis in the tardigrade Hypsibius dujardini.</title>
        <authorList>
            <person name="Yoshida Y."/>
            <person name="Koutsovoulos G."/>
            <person name="Laetsch D."/>
            <person name="Stevens L."/>
            <person name="Kumar S."/>
            <person name="Horikawa D."/>
            <person name="Ishino K."/>
            <person name="Komine S."/>
            <person name="Tomita M."/>
            <person name="Blaxter M."/>
            <person name="Arakawa K."/>
        </authorList>
    </citation>
    <scope>NUCLEOTIDE SEQUENCE [LARGE SCALE GENOMIC DNA]</scope>
    <source>
        <strain evidence="3">Z151</strain>
    </source>
</reference>